<dbReference type="RefSeq" id="WP_042543287.1">
    <property type="nucleotide sequence ID" value="NZ_JXSQ01000004.1"/>
</dbReference>
<organism evidence="3 4">
    <name type="scientific">Leucobacter komagatae</name>
    <dbReference type="NCBI Taxonomy" id="55969"/>
    <lineage>
        <taxon>Bacteria</taxon>
        <taxon>Bacillati</taxon>
        <taxon>Actinomycetota</taxon>
        <taxon>Actinomycetes</taxon>
        <taxon>Micrococcales</taxon>
        <taxon>Microbacteriaceae</taxon>
        <taxon>Leucobacter</taxon>
    </lineage>
</organism>
<name>A0A0D0INK0_9MICO</name>
<reference evidence="3 4" key="1">
    <citation type="submission" date="2015-01" db="EMBL/GenBank/DDBJ databases">
        <title>Draft genome sequence of Leucobacter komagatae strain VKM ST2845.</title>
        <authorList>
            <person name="Karlyshev A.V."/>
            <person name="Kudryashova E.B."/>
        </authorList>
    </citation>
    <scope>NUCLEOTIDE SEQUENCE [LARGE SCALE GENOMIC DNA]</scope>
    <source>
        <strain evidence="3 4">VKM ST2845</strain>
    </source>
</reference>
<dbReference type="EMBL" id="JXSQ01000004">
    <property type="protein sequence ID" value="KIP53144.1"/>
    <property type="molecule type" value="Genomic_DNA"/>
</dbReference>
<dbReference type="OrthoDB" id="4966777at2"/>
<proteinExistence type="predicted"/>
<evidence type="ECO:0000313" key="3">
    <source>
        <dbReference type="EMBL" id="KIP53144.1"/>
    </source>
</evidence>
<dbReference type="Gene3D" id="1.10.260.40">
    <property type="entry name" value="lambda repressor-like DNA-binding domains"/>
    <property type="match status" value="1"/>
</dbReference>
<dbReference type="PROSITE" id="PS50943">
    <property type="entry name" value="HTH_CROC1"/>
    <property type="match status" value="1"/>
</dbReference>
<feature type="region of interest" description="Disordered" evidence="1">
    <location>
        <begin position="93"/>
        <end position="170"/>
    </location>
</feature>
<evidence type="ECO:0000256" key="1">
    <source>
        <dbReference type="SAM" id="MobiDB-lite"/>
    </source>
</evidence>
<dbReference type="SMART" id="SM00530">
    <property type="entry name" value="HTH_XRE"/>
    <property type="match status" value="1"/>
</dbReference>
<dbReference type="SUPFAM" id="SSF47413">
    <property type="entry name" value="lambda repressor-like DNA-binding domains"/>
    <property type="match status" value="1"/>
</dbReference>
<dbReference type="Pfam" id="PF01381">
    <property type="entry name" value="HTH_3"/>
    <property type="match status" value="1"/>
</dbReference>
<dbReference type="Proteomes" id="UP000032120">
    <property type="component" value="Unassembled WGS sequence"/>
</dbReference>
<feature type="domain" description="HTH cro/C1-type" evidence="2">
    <location>
        <begin position="40"/>
        <end position="86"/>
    </location>
</feature>
<evidence type="ECO:0000259" key="2">
    <source>
        <dbReference type="PROSITE" id="PS50943"/>
    </source>
</evidence>
<comment type="caution">
    <text evidence="3">The sequence shown here is derived from an EMBL/GenBank/DDBJ whole genome shotgun (WGS) entry which is preliminary data.</text>
</comment>
<keyword evidence="4" id="KW-1185">Reference proteome</keyword>
<gene>
    <name evidence="3" type="ORF">SD72_04725</name>
</gene>
<sequence length="170" mass="18242">MDLEDFKSHAELACTQQSTSPAYAAESDRVALAGAVSVAVVQFRASNQLTQTQFARLLGWQQPHVARLERGDVTPSLDSLQRLARAGVLRVSVDREGTTVHSAGDEETSPRQAEPGDGQHARSGRSAETTEREAGERDATQREAGARDGAREGRPITSPFGKTVGQFAAR</sequence>
<dbReference type="AlphaFoldDB" id="A0A0D0INK0"/>
<evidence type="ECO:0000313" key="4">
    <source>
        <dbReference type="Proteomes" id="UP000032120"/>
    </source>
</evidence>
<dbReference type="InterPro" id="IPR001387">
    <property type="entry name" value="Cro/C1-type_HTH"/>
</dbReference>
<dbReference type="InterPro" id="IPR010982">
    <property type="entry name" value="Lambda_DNA-bd_dom_sf"/>
</dbReference>
<dbReference type="GO" id="GO:0003677">
    <property type="term" value="F:DNA binding"/>
    <property type="evidence" value="ECO:0007669"/>
    <property type="project" value="InterPro"/>
</dbReference>
<protein>
    <recommendedName>
        <fullName evidence="2">HTH cro/C1-type domain-containing protein</fullName>
    </recommendedName>
</protein>
<dbReference type="CDD" id="cd00093">
    <property type="entry name" value="HTH_XRE"/>
    <property type="match status" value="1"/>
</dbReference>
<feature type="compositionally biased region" description="Basic and acidic residues" evidence="1">
    <location>
        <begin position="128"/>
        <end position="154"/>
    </location>
</feature>
<accession>A0A0D0INK0</accession>